<organism evidence="1 2">
    <name type="scientific">Elysia crispata</name>
    <name type="common">lettuce slug</name>
    <dbReference type="NCBI Taxonomy" id="231223"/>
    <lineage>
        <taxon>Eukaryota</taxon>
        <taxon>Metazoa</taxon>
        <taxon>Spiralia</taxon>
        <taxon>Lophotrochozoa</taxon>
        <taxon>Mollusca</taxon>
        <taxon>Gastropoda</taxon>
        <taxon>Heterobranchia</taxon>
        <taxon>Euthyneura</taxon>
        <taxon>Panpulmonata</taxon>
        <taxon>Sacoglossa</taxon>
        <taxon>Placobranchoidea</taxon>
        <taxon>Plakobranchidae</taxon>
        <taxon>Elysia</taxon>
    </lineage>
</organism>
<dbReference type="EMBL" id="JAWDGP010008106">
    <property type="protein sequence ID" value="KAK3690855.1"/>
    <property type="molecule type" value="Genomic_DNA"/>
</dbReference>
<proteinExistence type="predicted"/>
<gene>
    <name evidence="1" type="ORF">RRG08_021554</name>
</gene>
<protein>
    <submittedName>
        <fullName evidence="1">Uncharacterized protein</fullName>
    </submittedName>
</protein>
<dbReference type="Proteomes" id="UP001283361">
    <property type="component" value="Unassembled WGS sequence"/>
</dbReference>
<accession>A0AAE1CEF9</accession>
<reference evidence="1" key="1">
    <citation type="journal article" date="2023" name="G3 (Bethesda)">
        <title>A reference genome for the long-term kleptoplast-retaining sea slug Elysia crispata morphotype clarki.</title>
        <authorList>
            <person name="Eastman K.E."/>
            <person name="Pendleton A.L."/>
            <person name="Shaikh M.A."/>
            <person name="Suttiyut T."/>
            <person name="Ogas R."/>
            <person name="Tomko P."/>
            <person name="Gavelis G."/>
            <person name="Widhalm J.R."/>
            <person name="Wisecaver J.H."/>
        </authorList>
    </citation>
    <scope>NUCLEOTIDE SEQUENCE</scope>
    <source>
        <strain evidence="1">ECLA1</strain>
    </source>
</reference>
<comment type="caution">
    <text evidence="1">The sequence shown here is derived from an EMBL/GenBank/DDBJ whole genome shotgun (WGS) entry which is preliminary data.</text>
</comment>
<sequence length="147" mass="15916">MHLGAGHAVSKVDLYRVKWPTSEMTIAMHGAGFKIKGVHCSVQFEGKGVLNCLRYIHWSLPGSDSLRPQVPCTMVNAEKLVVTLTGGAPWGFRLSGGGGLPLIINKRARSQDVLPSLIRGYHIRRSSSCAKHSDQLKLPAKASARST</sequence>
<name>A0AAE1CEF9_9GAST</name>
<evidence type="ECO:0000313" key="2">
    <source>
        <dbReference type="Proteomes" id="UP001283361"/>
    </source>
</evidence>
<keyword evidence="2" id="KW-1185">Reference proteome</keyword>
<evidence type="ECO:0000313" key="1">
    <source>
        <dbReference type="EMBL" id="KAK3690855.1"/>
    </source>
</evidence>
<dbReference type="AlphaFoldDB" id="A0AAE1CEF9"/>